<feature type="compositionally biased region" description="Basic and acidic residues" evidence="8">
    <location>
        <begin position="41"/>
        <end position="56"/>
    </location>
</feature>
<evidence type="ECO:0000256" key="7">
    <source>
        <dbReference type="ARBA" id="ARBA00023136"/>
    </source>
</evidence>
<feature type="transmembrane region" description="Helical" evidence="9">
    <location>
        <begin position="349"/>
        <end position="371"/>
    </location>
</feature>
<comment type="similarity">
    <text evidence="2">Belongs to the major facilitator superfamily. EmrB family.</text>
</comment>
<dbReference type="PROSITE" id="PS50850">
    <property type="entry name" value="MFS"/>
    <property type="match status" value="1"/>
</dbReference>
<dbReference type="Proteomes" id="UP000595512">
    <property type="component" value="Chromosome"/>
</dbReference>
<feature type="compositionally biased region" description="Acidic residues" evidence="8">
    <location>
        <begin position="100"/>
        <end position="110"/>
    </location>
</feature>
<feature type="transmembrane region" description="Helical" evidence="9">
    <location>
        <begin position="261"/>
        <end position="286"/>
    </location>
</feature>
<proteinExistence type="inferred from homology"/>
<dbReference type="CDD" id="cd17503">
    <property type="entry name" value="MFS_LmrB_MDR_like"/>
    <property type="match status" value="1"/>
</dbReference>
<dbReference type="Proteomes" id="UP000075666">
    <property type="component" value="Unassembled WGS sequence"/>
</dbReference>
<feature type="transmembrane region" description="Helical" evidence="9">
    <location>
        <begin position="323"/>
        <end position="343"/>
    </location>
</feature>
<feature type="transmembrane region" description="Helical" evidence="9">
    <location>
        <begin position="6"/>
        <end position="23"/>
    </location>
</feature>
<evidence type="ECO:0000313" key="13">
    <source>
        <dbReference type="Proteomes" id="UP000075666"/>
    </source>
</evidence>
<feature type="transmembrane region" description="Helical" evidence="9">
    <location>
        <begin position="485"/>
        <end position="504"/>
    </location>
</feature>
<dbReference type="STRING" id="46224.B4102_1728"/>
<gene>
    <name evidence="11" type="ORF">B4102_1728</name>
    <name evidence="12" type="ORF">JGZ69_15645</name>
</gene>
<evidence type="ECO:0000256" key="4">
    <source>
        <dbReference type="ARBA" id="ARBA00022475"/>
    </source>
</evidence>
<feature type="transmembrane region" description="Helical" evidence="9">
    <location>
        <begin position="606"/>
        <end position="627"/>
    </location>
</feature>
<dbReference type="EMBL" id="LQYN01000011">
    <property type="protein sequence ID" value="KYD10942.1"/>
    <property type="molecule type" value="Genomic_DNA"/>
</dbReference>
<keyword evidence="13" id="KW-1185">Reference proteome</keyword>
<feature type="transmembrane region" description="Helical" evidence="9">
    <location>
        <begin position="292"/>
        <end position="311"/>
    </location>
</feature>
<dbReference type="Gene3D" id="1.20.1250.20">
    <property type="entry name" value="MFS general substrate transporter like domains"/>
    <property type="match status" value="1"/>
</dbReference>
<evidence type="ECO:0000313" key="14">
    <source>
        <dbReference type="Proteomes" id="UP000595512"/>
    </source>
</evidence>
<dbReference type="AlphaFoldDB" id="A0A150LGR9"/>
<reference evidence="12 14" key="2">
    <citation type="submission" date="2020-12" db="EMBL/GenBank/DDBJ databases">
        <title>Taxonomic evaluation of the Bacillus sporothermodurans group of bacteria based on whole genome sequences.</title>
        <authorList>
            <person name="Fiedler G."/>
            <person name="Herbstmann A.-D."/>
            <person name="Doll E."/>
            <person name="Wenning M."/>
            <person name="Brinks E."/>
            <person name="Kabisch J."/>
            <person name="Breitenwieser F."/>
            <person name="Lappann M."/>
            <person name="Boehnlein C."/>
            <person name="Franz C."/>
        </authorList>
    </citation>
    <scope>NUCLEOTIDE SEQUENCE [LARGE SCALE GENOMIC DNA]</scope>
    <source>
        <strain evidence="12 14">DSM 10599</strain>
    </source>
</reference>
<keyword evidence="6 9" id="KW-1133">Transmembrane helix</keyword>
<dbReference type="Gene3D" id="1.20.1720.10">
    <property type="entry name" value="Multidrug resistance protein D"/>
    <property type="match status" value="1"/>
</dbReference>
<keyword evidence="3" id="KW-0813">Transport</keyword>
<dbReference type="OrthoDB" id="9816041at2"/>
<sequence>MSIYIAGYILISVIVLFIANFLLRKNKARPQLQNPQTVQTEKAENHQLQEEIKSNEITETDEIINETLQTSANTEPALEYVTDPEGLVNDEENKAIPEEKAEEEPEEEPEEKPVDKPVQRPSQGSPDANQFEGTRGKIIVAVMLGAFVAILNQTLLNVAIPHIMNDLNVSANTVQWLSTGYMLTNGIFIPITAFLIAKLGTRKLLLFAMLAFTIGSFVCSISTSFSLLMVGRVIQAAGAGVIMPLLMTVMLTIFPPEKRGAAMGIMGVAMIFAPAIGPTLSGWLIGHYSWRVLFDIVVPFGILDLIIAAVWMKDVTKVTNPKFDTAGFIFSAIGLGFLLYGFSEAGNDGWSSVTVIVSLLIGIIGLILFVWRELTTDKPMLDIRVFKYDIFALTTVISMVINMAMFAAMILLPIYLQNIRGFTALESGILMLPGAIVMGIMSPISGMLFDRVGSRPLAIIGLIITVLTTWQFTQLTMQTTYGHIMLLYVLRSFGMSFLMTTVMTEGMNQIPLHLASHGTAASNTARTVAGSIGTAFLVTVMSTRSSYHEANFGNIITSSNGYLANKLNELGQGIAGMTGLPPQVGHSLATSTIYGKVMQQSTISGINDAFVVATGIAAVALILAFFIKRSKTSTSK</sequence>
<protein>
    <submittedName>
        <fullName evidence="12">DHA2 family efflux MFS transporter permease subunit</fullName>
    </submittedName>
</protein>
<evidence type="ECO:0000256" key="5">
    <source>
        <dbReference type="ARBA" id="ARBA00022692"/>
    </source>
</evidence>
<evidence type="ECO:0000256" key="9">
    <source>
        <dbReference type="SAM" id="Phobius"/>
    </source>
</evidence>
<dbReference type="InterPro" id="IPR020846">
    <property type="entry name" value="MFS_dom"/>
</dbReference>
<evidence type="ECO:0000259" key="10">
    <source>
        <dbReference type="PROSITE" id="PS50850"/>
    </source>
</evidence>
<dbReference type="GO" id="GO:0022857">
    <property type="term" value="F:transmembrane transporter activity"/>
    <property type="evidence" value="ECO:0007669"/>
    <property type="project" value="InterPro"/>
</dbReference>
<evidence type="ECO:0000256" key="1">
    <source>
        <dbReference type="ARBA" id="ARBA00004651"/>
    </source>
</evidence>
<keyword evidence="5 9" id="KW-0812">Transmembrane</keyword>
<feature type="transmembrane region" description="Helical" evidence="9">
    <location>
        <begin position="204"/>
        <end position="227"/>
    </location>
</feature>
<feature type="transmembrane region" description="Helical" evidence="9">
    <location>
        <begin position="180"/>
        <end position="197"/>
    </location>
</feature>
<evidence type="ECO:0000256" key="8">
    <source>
        <dbReference type="SAM" id="MobiDB-lite"/>
    </source>
</evidence>
<dbReference type="NCBIfam" id="TIGR00711">
    <property type="entry name" value="efflux_EmrB"/>
    <property type="match status" value="1"/>
</dbReference>
<dbReference type="PANTHER" id="PTHR42718:SF9">
    <property type="entry name" value="MAJOR FACILITATOR SUPERFAMILY MULTIDRUG TRANSPORTER MFSC"/>
    <property type="match status" value="1"/>
</dbReference>
<evidence type="ECO:0000313" key="12">
    <source>
        <dbReference type="EMBL" id="QQX24234.1"/>
    </source>
</evidence>
<dbReference type="InterPro" id="IPR004638">
    <property type="entry name" value="EmrB-like"/>
</dbReference>
<name>A0A150LGR9_9BACI</name>
<reference evidence="11 13" key="1">
    <citation type="submission" date="2016-01" db="EMBL/GenBank/DDBJ databases">
        <title>Genome Sequences of Twelve Sporeforming Bacillus Species Isolated from Foods.</title>
        <authorList>
            <person name="Berendsen E.M."/>
            <person name="Wells-Bennik M.H."/>
            <person name="Krawcyk A.O."/>
            <person name="De Jong A."/>
            <person name="Holsappel S."/>
            <person name="Eijlander R.T."/>
            <person name="Kuipers O.P."/>
        </authorList>
    </citation>
    <scope>NUCLEOTIDE SEQUENCE [LARGE SCALE GENOMIC DNA]</scope>
    <source>
        <strain evidence="11 13">B4102</strain>
    </source>
</reference>
<keyword evidence="4" id="KW-1003">Cell membrane</keyword>
<feature type="region of interest" description="Disordered" evidence="8">
    <location>
        <begin position="32"/>
        <end position="131"/>
    </location>
</feature>
<organism evidence="11 13">
    <name type="scientific">Heyndrickxia sporothermodurans</name>
    <dbReference type="NCBI Taxonomy" id="46224"/>
    <lineage>
        <taxon>Bacteria</taxon>
        <taxon>Bacillati</taxon>
        <taxon>Bacillota</taxon>
        <taxon>Bacilli</taxon>
        <taxon>Bacillales</taxon>
        <taxon>Bacillaceae</taxon>
        <taxon>Heyndrickxia</taxon>
    </lineage>
</organism>
<feature type="domain" description="Major facilitator superfamily (MFS) profile" evidence="10">
    <location>
        <begin position="138"/>
        <end position="632"/>
    </location>
</feature>
<dbReference type="SUPFAM" id="SSF103473">
    <property type="entry name" value="MFS general substrate transporter"/>
    <property type="match status" value="1"/>
</dbReference>
<dbReference type="PANTHER" id="PTHR42718">
    <property type="entry name" value="MAJOR FACILITATOR SUPERFAMILY MULTIDRUG TRANSPORTER MFSC"/>
    <property type="match status" value="1"/>
</dbReference>
<keyword evidence="7 9" id="KW-0472">Membrane</keyword>
<feature type="transmembrane region" description="Helical" evidence="9">
    <location>
        <begin position="456"/>
        <end position="473"/>
    </location>
</feature>
<dbReference type="PRINTS" id="PR01036">
    <property type="entry name" value="TCRTETB"/>
</dbReference>
<dbReference type="RefSeq" id="WP_066227372.1">
    <property type="nucleotide sequence ID" value="NZ_CP066701.1"/>
</dbReference>
<dbReference type="PATRIC" id="fig|46224.3.peg.785"/>
<dbReference type="GO" id="GO:0005886">
    <property type="term" value="C:plasma membrane"/>
    <property type="evidence" value="ECO:0007669"/>
    <property type="project" value="UniProtKB-SubCell"/>
</dbReference>
<evidence type="ECO:0000256" key="2">
    <source>
        <dbReference type="ARBA" id="ARBA00008537"/>
    </source>
</evidence>
<feature type="transmembrane region" description="Helical" evidence="9">
    <location>
        <begin position="428"/>
        <end position="449"/>
    </location>
</feature>
<dbReference type="InterPro" id="IPR036259">
    <property type="entry name" value="MFS_trans_sf"/>
</dbReference>
<feature type="transmembrane region" description="Helical" evidence="9">
    <location>
        <begin position="138"/>
        <end position="160"/>
    </location>
</feature>
<dbReference type="KEGG" id="hspo:JGZ69_15645"/>
<evidence type="ECO:0000256" key="6">
    <source>
        <dbReference type="ARBA" id="ARBA00022989"/>
    </source>
</evidence>
<feature type="transmembrane region" description="Helical" evidence="9">
    <location>
        <begin position="233"/>
        <end position="254"/>
    </location>
</feature>
<evidence type="ECO:0000256" key="3">
    <source>
        <dbReference type="ARBA" id="ARBA00022448"/>
    </source>
</evidence>
<accession>A0A150LGR9</accession>
<dbReference type="Pfam" id="PF07690">
    <property type="entry name" value="MFS_1"/>
    <property type="match status" value="1"/>
</dbReference>
<evidence type="ECO:0000313" key="11">
    <source>
        <dbReference type="EMBL" id="KYD10942.1"/>
    </source>
</evidence>
<dbReference type="InterPro" id="IPR011701">
    <property type="entry name" value="MFS"/>
</dbReference>
<comment type="subcellular location">
    <subcellularLocation>
        <location evidence="1">Cell membrane</location>
        <topology evidence="1">Multi-pass membrane protein</topology>
    </subcellularLocation>
</comment>
<feature type="compositionally biased region" description="Polar residues" evidence="8">
    <location>
        <begin position="120"/>
        <end position="131"/>
    </location>
</feature>
<feature type="transmembrane region" description="Helical" evidence="9">
    <location>
        <begin position="391"/>
        <end position="416"/>
    </location>
</feature>
<dbReference type="EMBL" id="CP066701">
    <property type="protein sequence ID" value="QQX24234.1"/>
    <property type="molecule type" value="Genomic_DNA"/>
</dbReference>